<dbReference type="NCBIfam" id="TIGR03371">
    <property type="entry name" value="cellulose_yhjQ"/>
    <property type="match status" value="1"/>
</dbReference>
<dbReference type="SUPFAM" id="SSF52540">
    <property type="entry name" value="P-loop containing nucleoside triphosphate hydrolases"/>
    <property type="match status" value="1"/>
</dbReference>
<dbReference type="EMBL" id="CP036282">
    <property type="protein sequence ID" value="QDL53098.1"/>
    <property type="molecule type" value="Genomic_DNA"/>
</dbReference>
<reference evidence="2" key="2">
    <citation type="journal article" date="2020" name="Int. J. Syst. Evol. Microbiol.">
        <title>Genomic insights into a novel species Rhodoferax aquaticus sp. nov., isolated from freshwater.</title>
        <authorList>
            <person name="Li T."/>
            <person name="Zhuo Y."/>
            <person name="Jin C.Z."/>
            <person name="Wu X."/>
            <person name="Ko S.R."/>
            <person name="Jin F.J."/>
            <person name="Ahn C.Y."/>
            <person name="Oh H.M."/>
            <person name="Lee H.G."/>
            <person name="Jin L."/>
        </authorList>
    </citation>
    <scope>NUCLEOTIDE SEQUENCE [LARGE SCALE GENOMIC DNA]</scope>
    <source>
        <strain evidence="2">Gr-4</strain>
    </source>
</reference>
<dbReference type="PANTHER" id="PTHR13696">
    <property type="entry name" value="P-LOOP CONTAINING NUCLEOSIDE TRIPHOSPHATE HYDROLASE"/>
    <property type="match status" value="1"/>
</dbReference>
<dbReference type="InterPro" id="IPR027417">
    <property type="entry name" value="P-loop_NTPase"/>
</dbReference>
<dbReference type="KEGG" id="rhg:EXZ61_02325"/>
<evidence type="ECO:0000313" key="1">
    <source>
        <dbReference type="EMBL" id="QDL53098.1"/>
    </source>
</evidence>
<dbReference type="Proteomes" id="UP000317365">
    <property type="component" value="Chromosome"/>
</dbReference>
<gene>
    <name evidence="1" type="primary">yhjQ</name>
    <name evidence="1" type="ORF">EXZ61_02325</name>
</gene>
<name>A0A515EKC1_9BURK</name>
<evidence type="ECO:0000313" key="2">
    <source>
        <dbReference type="Proteomes" id="UP000317365"/>
    </source>
</evidence>
<dbReference type="Pfam" id="PF06564">
    <property type="entry name" value="CBP_BcsQ"/>
    <property type="match status" value="1"/>
</dbReference>
<dbReference type="Gene3D" id="3.40.50.300">
    <property type="entry name" value="P-loop containing nucleotide triphosphate hydrolases"/>
    <property type="match status" value="1"/>
</dbReference>
<dbReference type="AlphaFoldDB" id="A0A515EKC1"/>
<dbReference type="InterPro" id="IPR017746">
    <property type="entry name" value="Cellulose_synthase_operon_BcsQ"/>
</dbReference>
<accession>A0A515EKC1</accession>
<organism evidence="1 2">
    <name type="scientific">Rhodoferax aquaticus</name>
    <dbReference type="NCBI Taxonomy" id="2527691"/>
    <lineage>
        <taxon>Bacteria</taxon>
        <taxon>Pseudomonadati</taxon>
        <taxon>Pseudomonadota</taxon>
        <taxon>Betaproteobacteria</taxon>
        <taxon>Burkholderiales</taxon>
        <taxon>Comamonadaceae</taxon>
        <taxon>Rhodoferax</taxon>
    </lineage>
</organism>
<proteinExistence type="predicted"/>
<dbReference type="InterPro" id="IPR050678">
    <property type="entry name" value="DNA_Partitioning_ATPase"/>
</dbReference>
<protein>
    <submittedName>
        <fullName evidence="1">Cellulose synthase operon protein YhjQ</fullName>
    </submittedName>
</protein>
<dbReference type="RefSeq" id="WP_142808642.1">
    <property type="nucleotide sequence ID" value="NZ_CP036282.1"/>
</dbReference>
<dbReference type="PANTHER" id="PTHR13696:SF99">
    <property type="entry name" value="COBYRINIC ACID AC-DIAMIDE SYNTHASE"/>
    <property type="match status" value="1"/>
</dbReference>
<reference evidence="2" key="1">
    <citation type="submission" date="2019-02" db="EMBL/GenBank/DDBJ databases">
        <title>Complete genome sequence of Rhodoferax sp. Gr-4.</title>
        <authorList>
            <person name="Jin L."/>
        </authorList>
    </citation>
    <scope>NUCLEOTIDE SEQUENCE [LARGE SCALE GENOMIC DNA]</scope>
    <source>
        <strain evidence="2">Gr-4</strain>
    </source>
</reference>
<dbReference type="CDD" id="cd02042">
    <property type="entry name" value="ParAB_family"/>
    <property type="match status" value="1"/>
</dbReference>
<keyword evidence="2" id="KW-1185">Reference proteome</keyword>
<sequence>MSVIGVVSMKGGVGKTSATANLAAAFASLLGAGRVSAVDLDPQSALQYHFGLSNAHNEGVCAQSLRGGSWRAITEDSAYGVACLPYGAVSEVEREDFEALLERDPHWVGKQIQRAGLDEDAVVLIDSPPGPSVYLRQVFACADIVLIVLLADAASYASIPAMESWLVEMSHSFPQVDSVYLLNQVDRSEPLNRDVADMLRQQLQDKLAPIGIHADEAVKEALAFQQPVLIYDPHGQASHDIARLAKWLIDAINR</sequence>